<organism evidence="11 12">
    <name type="scientific">Dreissena polymorpha</name>
    <name type="common">Zebra mussel</name>
    <name type="synonym">Mytilus polymorpha</name>
    <dbReference type="NCBI Taxonomy" id="45954"/>
    <lineage>
        <taxon>Eukaryota</taxon>
        <taxon>Metazoa</taxon>
        <taxon>Spiralia</taxon>
        <taxon>Lophotrochozoa</taxon>
        <taxon>Mollusca</taxon>
        <taxon>Bivalvia</taxon>
        <taxon>Autobranchia</taxon>
        <taxon>Heteroconchia</taxon>
        <taxon>Euheterodonta</taxon>
        <taxon>Imparidentia</taxon>
        <taxon>Neoheterodontei</taxon>
        <taxon>Myida</taxon>
        <taxon>Dreissenoidea</taxon>
        <taxon>Dreissenidae</taxon>
        <taxon>Dreissena</taxon>
    </lineage>
</organism>
<keyword evidence="6 8" id="KW-0472">Membrane</keyword>
<dbReference type="InterPro" id="IPR002110">
    <property type="entry name" value="Ankyrin_rpt"/>
</dbReference>
<evidence type="ECO:0000256" key="8">
    <source>
        <dbReference type="RuleBase" id="RU079119"/>
    </source>
</evidence>
<evidence type="ECO:0000256" key="4">
    <source>
        <dbReference type="ARBA" id="ARBA00022989"/>
    </source>
</evidence>
<dbReference type="GO" id="GO:0016020">
    <property type="term" value="C:membrane"/>
    <property type="evidence" value="ECO:0007669"/>
    <property type="project" value="UniProtKB-SubCell"/>
</dbReference>
<feature type="transmembrane region" description="Helical" evidence="8">
    <location>
        <begin position="289"/>
        <end position="306"/>
    </location>
</feature>
<dbReference type="Gene3D" id="1.25.40.20">
    <property type="entry name" value="Ankyrin repeat-containing domain"/>
    <property type="match status" value="1"/>
</dbReference>
<comment type="similarity">
    <text evidence="8">Belongs to the DHHC palmitoyltransferase family.</text>
</comment>
<evidence type="ECO:0000256" key="2">
    <source>
        <dbReference type="ARBA" id="ARBA00022692"/>
    </source>
</evidence>
<dbReference type="EC" id="2.3.1.225" evidence="8"/>
<dbReference type="SUPFAM" id="SSF48403">
    <property type="entry name" value="Ankyrin repeat"/>
    <property type="match status" value="1"/>
</dbReference>
<protein>
    <recommendedName>
        <fullName evidence="8">Palmitoyltransferase</fullName>
        <ecNumber evidence="8">2.3.1.225</ecNumber>
    </recommendedName>
</protein>
<keyword evidence="12" id="KW-1185">Reference proteome</keyword>
<evidence type="ECO:0000256" key="1">
    <source>
        <dbReference type="ARBA" id="ARBA00004141"/>
    </source>
</evidence>
<dbReference type="Pfam" id="PF01529">
    <property type="entry name" value="DHHC"/>
    <property type="match status" value="1"/>
</dbReference>
<dbReference type="EMBL" id="JAIWYP010000001">
    <property type="protein sequence ID" value="KAH3887202.1"/>
    <property type="molecule type" value="Genomic_DNA"/>
</dbReference>
<dbReference type="Proteomes" id="UP000828390">
    <property type="component" value="Unassembled WGS sequence"/>
</dbReference>
<dbReference type="GO" id="GO:0019706">
    <property type="term" value="F:protein-cysteine S-palmitoyltransferase activity"/>
    <property type="evidence" value="ECO:0007669"/>
    <property type="project" value="UniProtKB-EC"/>
</dbReference>
<reference evidence="11" key="1">
    <citation type="journal article" date="2019" name="bioRxiv">
        <title>The Genome of the Zebra Mussel, Dreissena polymorpha: A Resource for Invasive Species Research.</title>
        <authorList>
            <person name="McCartney M.A."/>
            <person name="Auch B."/>
            <person name="Kono T."/>
            <person name="Mallez S."/>
            <person name="Zhang Y."/>
            <person name="Obille A."/>
            <person name="Becker A."/>
            <person name="Abrahante J.E."/>
            <person name="Garbe J."/>
            <person name="Badalamenti J.P."/>
            <person name="Herman A."/>
            <person name="Mangelson H."/>
            <person name="Liachko I."/>
            <person name="Sullivan S."/>
            <person name="Sone E.D."/>
            <person name="Koren S."/>
            <person name="Silverstein K.A.T."/>
            <person name="Beckman K.B."/>
            <person name="Gohl D.M."/>
        </authorList>
    </citation>
    <scope>NUCLEOTIDE SEQUENCE</scope>
    <source>
        <strain evidence="11">Duluth1</strain>
        <tissue evidence="11">Whole animal</tissue>
    </source>
</reference>
<sequence>MQEQDPDCNPLKPLLAGSYAADLLPPPPGVEQLQLPGEEQFRNFDIVRATQYGALERIQELVEGGFDVNTMDKENVSLLHWAAINNRIPIVKYYVEKGAIVDRFGGDLNSTPLHWATRQGHLPMVVLLMSYGADPSLRDGEGCSCIHLSAQFGHTSIVAYLIAKGQDVDMLDKNGMTALMWASYRVFVFDPVRLLLTFNASVHKSDRVNGNTPLHWAIVTGNNVAGKLLLKDGPNVDAVNLKGETPLDLAIQQKNPGMVKRLREIRLEKGLDTQHCLIKVVANKDMRRRAMFVFPFVLLFTIGYIPECSLSLQIKALLAGLLFLFWRTCSYFLFDDRLWEIMPLAWYLATKLWMYTTWIIYLHQYILDLLHHVFLAHEAAFWLVSVLLTYNFCMAWRTDPGVIKADRTKKIQGILDLAESQSFNLNQFCTTCLIRRPIRSKHCSVCNKCVAKFDHHCPWVDNCIGANTHKYFVGYLFFLEMLICWCLYGCVCYWKANCEAVHFYEDGITGSLWKIVKPSPWVFWISLNCMLHCLWVGALLGSQLYQVMCLGVTTNERLNQARYFYMDAMSKARAAGKAPQEQNHHGHSHGMGDKQCHTDHSRKQYQNPFHRGIFKNLIDLFGCRCFGLFRPNKVDWFNLFDIPGNEVSSKKITLNVQRDNYQFV</sequence>
<evidence type="ECO:0000313" key="11">
    <source>
        <dbReference type="EMBL" id="KAH3887202.1"/>
    </source>
</evidence>
<keyword evidence="3" id="KW-0677">Repeat</keyword>
<comment type="caution">
    <text evidence="11">The sequence shown here is derived from an EMBL/GenBank/DDBJ whole genome shotgun (WGS) entry which is preliminary data.</text>
</comment>
<evidence type="ECO:0000256" key="3">
    <source>
        <dbReference type="ARBA" id="ARBA00022737"/>
    </source>
</evidence>
<dbReference type="InterPro" id="IPR001594">
    <property type="entry name" value="Palmitoyltrfase_DHHC"/>
</dbReference>
<dbReference type="AlphaFoldDB" id="A0A9D4N5P0"/>
<dbReference type="SMART" id="SM00248">
    <property type="entry name" value="ANK"/>
    <property type="match status" value="6"/>
</dbReference>
<keyword evidence="2 8" id="KW-0812">Transmembrane</keyword>
<evidence type="ECO:0000256" key="7">
    <source>
        <dbReference type="PROSITE-ProRule" id="PRU00023"/>
    </source>
</evidence>
<dbReference type="Pfam" id="PF12796">
    <property type="entry name" value="Ank_2"/>
    <property type="match status" value="2"/>
</dbReference>
<keyword evidence="4 8" id="KW-1133">Transmembrane helix</keyword>
<dbReference type="PROSITE" id="PS50297">
    <property type="entry name" value="ANK_REP_REGION"/>
    <property type="match status" value="3"/>
</dbReference>
<keyword evidence="8" id="KW-0012">Acyltransferase</keyword>
<keyword evidence="8" id="KW-0808">Transferase</keyword>
<dbReference type="PROSITE" id="PS50216">
    <property type="entry name" value="DHHC"/>
    <property type="match status" value="1"/>
</dbReference>
<dbReference type="Pfam" id="PF13637">
    <property type="entry name" value="Ank_4"/>
    <property type="match status" value="1"/>
</dbReference>
<feature type="compositionally biased region" description="Basic and acidic residues" evidence="9">
    <location>
        <begin position="590"/>
        <end position="599"/>
    </location>
</feature>
<feature type="transmembrane region" description="Helical" evidence="8">
    <location>
        <begin position="521"/>
        <end position="540"/>
    </location>
</feature>
<accession>A0A9D4N5P0</accession>
<feature type="transmembrane region" description="Helical" evidence="8">
    <location>
        <begin position="472"/>
        <end position="496"/>
    </location>
</feature>
<evidence type="ECO:0000256" key="9">
    <source>
        <dbReference type="SAM" id="MobiDB-lite"/>
    </source>
</evidence>
<keyword evidence="5 7" id="KW-0040">ANK repeat</keyword>
<dbReference type="PROSITE" id="PS50088">
    <property type="entry name" value="ANK_REPEAT"/>
    <property type="match status" value="3"/>
</dbReference>
<feature type="repeat" description="ANK" evidence="7">
    <location>
        <begin position="209"/>
        <end position="241"/>
    </location>
</feature>
<dbReference type="PANTHER" id="PTHR24161:SF85">
    <property type="entry name" value="PALMITOYLTRANSFERASE HIP14"/>
    <property type="match status" value="1"/>
</dbReference>
<feature type="repeat" description="ANK" evidence="7">
    <location>
        <begin position="141"/>
        <end position="173"/>
    </location>
</feature>
<feature type="domain" description="Palmitoyltransferase DHHC" evidence="10">
    <location>
        <begin position="424"/>
        <end position="560"/>
    </location>
</feature>
<gene>
    <name evidence="11" type="ORF">DPMN_011218</name>
</gene>
<feature type="transmembrane region" description="Helical" evidence="8">
    <location>
        <begin position="346"/>
        <end position="367"/>
    </location>
</feature>
<evidence type="ECO:0000259" key="10">
    <source>
        <dbReference type="Pfam" id="PF01529"/>
    </source>
</evidence>
<comment type="subcellular location">
    <subcellularLocation>
        <location evidence="1">Membrane</location>
        <topology evidence="1">Multi-pass membrane protein</topology>
    </subcellularLocation>
</comment>
<feature type="transmembrane region" description="Helical" evidence="8">
    <location>
        <begin position="312"/>
        <end position="334"/>
    </location>
</feature>
<feature type="transmembrane region" description="Helical" evidence="8">
    <location>
        <begin position="379"/>
        <end position="397"/>
    </location>
</feature>
<evidence type="ECO:0000256" key="5">
    <source>
        <dbReference type="ARBA" id="ARBA00023043"/>
    </source>
</evidence>
<comment type="catalytic activity">
    <reaction evidence="8">
        <text>L-cysteinyl-[protein] + hexadecanoyl-CoA = S-hexadecanoyl-L-cysteinyl-[protein] + CoA</text>
        <dbReference type="Rhea" id="RHEA:36683"/>
        <dbReference type="Rhea" id="RHEA-COMP:10131"/>
        <dbReference type="Rhea" id="RHEA-COMP:11032"/>
        <dbReference type="ChEBI" id="CHEBI:29950"/>
        <dbReference type="ChEBI" id="CHEBI:57287"/>
        <dbReference type="ChEBI" id="CHEBI:57379"/>
        <dbReference type="ChEBI" id="CHEBI:74151"/>
        <dbReference type="EC" id="2.3.1.225"/>
    </reaction>
</comment>
<feature type="region of interest" description="Disordered" evidence="9">
    <location>
        <begin position="577"/>
        <end position="599"/>
    </location>
</feature>
<proteinExistence type="inferred from homology"/>
<name>A0A9D4N5P0_DREPO</name>
<dbReference type="PANTHER" id="PTHR24161">
    <property type="entry name" value="ANK_REP_REGION DOMAIN-CONTAINING PROTEIN-RELATED"/>
    <property type="match status" value="1"/>
</dbReference>
<dbReference type="InterPro" id="IPR036770">
    <property type="entry name" value="Ankyrin_rpt-contain_sf"/>
</dbReference>
<feature type="repeat" description="ANK" evidence="7">
    <location>
        <begin position="108"/>
        <end position="140"/>
    </location>
</feature>
<evidence type="ECO:0000256" key="6">
    <source>
        <dbReference type="ARBA" id="ARBA00023136"/>
    </source>
</evidence>
<evidence type="ECO:0000313" key="12">
    <source>
        <dbReference type="Proteomes" id="UP000828390"/>
    </source>
</evidence>
<comment type="domain">
    <text evidence="8">The DHHC domain is required for palmitoyltransferase activity.</text>
</comment>
<reference evidence="11" key="2">
    <citation type="submission" date="2020-11" db="EMBL/GenBank/DDBJ databases">
        <authorList>
            <person name="McCartney M.A."/>
            <person name="Auch B."/>
            <person name="Kono T."/>
            <person name="Mallez S."/>
            <person name="Becker A."/>
            <person name="Gohl D.M."/>
            <person name="Silverstein K.A.T."/>
            <person name="Koren S."/>
            <person name="Bechman K.B."/>
            <person name="Herman A."/>
            <person name="Abrahante J.E."/>
            <person name="Garbe J."/>
        </authorList>
    </citation>
    <scope>NUCLEOTIDE SEQUENCE</scope>
    <source>
        <strain evidence="11">Duluth1</strain>
        <tissue evidence="11">Whole animal</tissue>
    </source>
</reference>